<proteinExistence type="predicted"/>
<dbReference type="InterPro" id="IPR014983">
    <property type="entry name" value="GAD-rel"/>
</dbReference>
<reference evidence="3 4" key="1">
    <citation type="submission" date="2024-11" db="EMBL/GenBank/DDBJ databases">
        <authorList>
            <person name="Heng Y.C."/>
            <person name="Lim A.C.H."/>
            <person name="Lee J.K.Y."/>
            <person name="Kittelmann S."/>
        </authorList>
    </citation>
    <scope>NUCLEOTIDE SEQUENCE [LARGE SCALE GENOMIC DNA]</scope>
    <source>
        <strain evidence="3 4">WILCCON 0202</strain>
    </source>
</reference>
<keyword evidence="4" id="KW-1185">Reference proteome</keyword>
<name>A0ABW8TRP4_9CLOT</name>
<evidence type="ECO:0000259" key="2">
    <source>
        <dbReference type="Pfam" id="PF08906"/>
    </source>
</evidence>
<organism evidence="3 4">
    <name type="scientific">Candidatus Clostridium radicumherbarum</name>
    <dbReference type="NCBI Taxonomy" id="3381662"/>
    <lineage>
        <taxon>Bacteria</taxon>
        <taxon>Bacillati</taxon>
        <taxon>Bacillota</taxon>
        <taxon>Clostridia</taxon>
        <taxon>Eubacteriales</taxon>
        <taxon>Clostridiaceae</taxon>
        <taxon>Clostridium</taxon>
    </lineage>
</organism>
<feature type="domain" description="T6SS immunity protein Tdi1 C-terminal" evidence="2">
    <location>
        <begin position="107"/>
        <end position="177"/>
    </location>
</feature>
<dbReference type="Proteomes" id="UP001623661">
    <property type="component" value="Unassembled WGS sequence"/>
</dbReference>
<dbReference type="EMBL" id="JBJHZY010000001">
    <property type="protein sequence ID" value="MFL0267813.1"/>
    <property type="molecule type" value="Genomic_DNA"/>
</dbReference>
<accession>A0ABW8TRP4</accession>
<comment type="caution">
    <text evidence="3">The sequence shown here is derived from an EMBL/GenBank/DDBJ whole genome shotgun (WGS) entry which is preliminary data.</text>
</comment>
<sequence length="182" mass="21377">MNDDLFKGYKINSKVDSKIVNNYKEVLPKELIFVWENYGFGSVLNGYLKIINPDEYRAIIDMSYFRANVSIPIFVTAFGDIINWEENRYIRMVKYKNGTFKGISLGFDFFWEDVIIDYFCKEFFELDKYNKAISILGELEYDECFGYIPLLGLCGSEKVENLKKVKIKEHIELITQMVGKIE</sequence>
<protein>
    <submittedName>
        <fullName evidence="3">T6SS immunity protein Tdi1 domain-containing protein</fullName>
    </submittedName>
</protein>
<evidence type="ECO:0000259" key="1">
    <source>
        <dbReference type="Pfam" id="PF08887"/>
    </source>
</evidence>
<dbReference type="RefSeq" id="WP_406764406.1">
    <property type="nucleotide sequence ID" value="NZ_JBJHZY010000001.1"/>
</dbReference>
<dbReference type="InterPro" id="IPR015002">
    <property type="entry name" value="T6SS_Tdi1_C"/>
</dbReference>
<feature type="domain" description="GAD-related" evidence="1">
    <location>
        <begin position="13"/>
        <end position="88"/>
    </location>
</feature>
<evidence type="ECO:0000313" key="4">
    <source>
        <dbReference type="Proteomes" id="UP001623661"/>
    </source>
</evidence>
<evidence type="ECO:0000313" key="3">
    <source>
        <dbReference type="EMBL" id="MFL0267813.1"/>
    </source>
</evidence>
<dbReference type="Pfam" id="PF08906">
    <property type="entry name" value="T6SS_Tdi1_C"/>
    <property type="match status" value="1"/>
</dbReference>
<gene>
    <name evidence="3" type="ORF">ACJDUH_06835</name>
</gene>
<dbReference type="Pfam" id="PF08887">
    <property type="entry name" value="GAD-like"/>
    <property type="match status" value="1"/>
</dbReference>